<dbReference type="EMBL" id="JAUSZT010000003">
    <property type="protein sequence ID" value="MDQ0996490.1"/>
    <property type="molecule type" value="Genomic_DNA"/>
</dbReference>
<keyword evidence="1" id="KW-0812">Transmembrane</keyword>
<protein>
    <submittedName>
        <fullName evidence="2">Uncharacterized protein</fullName>
    </submittedName>
</protein>
<feature type="transmembrane region" description="Helical" evidence="1">
    <location>
        <begin position="12"/>
        <end position="33"/>
    </location>
</feature>
<comment type="caution">
    <text evidence="2">The sequence shown here is derived from an EMBL/GenBank/DDBJ whole genome shotgun (WGS) entry which is preliminary data.</text>
</comment>
<keyword evidence="3" id="KW-1185">Reference proteome</keyword>
<accession>A0ABU0S989</accession>
<sequence length="34" mass="3653">MMRHIKQNGDLSNGITCSMILFGAFAVMAVLLAV</sequence>
<reference evidence="2 3" key="1">
    <citation type="submission" date="2023-07" db="EMBL/GenBank/DDBJ databases">
        <title>Comparative genomics of wheat-associated soil bacteria to identify genetic determinants of phenazine resistance.</title>
        <authorList>
            <person name="Mouncey N."/>
        </authorList>
    </citation>
    <scope>NUCLEOTIDE SEQUENCE [LARGE SCALE GENOMIC DNA]</scope>
    <source>
        <strain evidence="2 3">W4I11</strain>
    </source>
</reference>
<proteinExistence type="predicted"/>
<evidence type="ECO:0000256" key="1">
    <source>
        <dbReference type="SAM" id="Phobius"/>
    </source>
</evidence>
<gene>
    <name evidence="2" type="ORF">QFZ34_001672</name>
</gene>
<keyword evidence="1" id="KW-0472">Membrane</keyword>
<evidence type="ECO:0000313" key="2">
    <source>
        <dbReference type="EMBL" id="MDQ0996490.1"/>
    </source>
</evidence>
<evidence type="ECO:0000313" key="3">
    <source>
        <dbReference type="Proteomes" id="UP001237780"/>
    </source>
</evidence>
<organism evidence="2 3">
    <name type="scientific">Phyllobacterium ifriqiyense</name>
    <dbReference type="NCBI Taxonomy" id="314238"/>
    <lineage>
        <taxon>Bacteria</taxon>
        <taxon>Pseudomonadati</taxon>
        <taxon>Pseudomonadota</taxon>
        <taxon>Alphaproteobacteria</taxon>
        <taxon>Hyphomicrobiales</taxon>
        <taxon>Phyllobacteriaceae</taxon>
        <taxon>Phyllobacterium</taxon>
    </lineage>
</organism>
<keyword evidence="1" id="KW-1133">Transmembrane helix</keyword>
<dbReference type="Proteomes" id="UP001237780">
    <property type="component" value="Unassembled WGS sequence"/>
</dbReference>
<name>A0ABU0S989_9HYPH</name>